<dbReference type="VEuPathDB" id="ToxoDB:LOC34623245"/>
<comment type="caution">
    <text evidence="3">The sequence shown here is derived from an EMBL/GenBank/DDBJ whole genome shotgun (WGS) entry which is preliminary data.</text>
</comment>
<evidence type="ECO:0000313" key="4">
    <source>
        <dbReference type="Proteomes" id="UP000095192"/>
    </source>
</evidence>
<name>A0A1D3D560_9EIME</name>
<dbReference type="Proteomes" id="UP000095192">
    <property type="component" value="Unassembled WGS sequence"/>
</dbReference>
<evidence type="ECO:0000256" key="2">
    <source>
        <dbReference type="SAM" id="Phobius"/>
    </source>
</evidence>
<keyword evidence="4" id="KW-1185">Reference proteome</keyword>
<dbReference type="InParanoid" id="A0A1D3D560"/>
<sequence>MATQPLKPPGFVRDTRDSLWGATNVVNMTNPHLDGLWGEPATCLAWLLGSTWFSTDCSPFRMVANVLGASLLLVLCTLCICLLLLLPLPRALRPTFRPAIIGMGALSPQPPNLALLFRDDPGSLRSTCNACSNRTRRSWGYLMRLSGLVRPWHAQHKLGVLGALSCEGKTPTNSKDPESSSNRLSVLLHPHSAVERFSKWEGEKALLSSHLSGQSCGSAELFASFQQHDSSEPAGEADGSHFWGTHYLPAAATAAAVGPPRVSSSAGDVSQGEESKCKACRVAASWLKPPAPSRQQLLLACPSLSQGFIPDSVLLQHRLVQGLLLAVQEETRFVKLVQFDRQYWVTSVDGDVVLLHYYRHRTDPKACSTSWGSADPAAAAEAVGCTDSRFPHGKPHGTCGCRGILFIVGGIGAKAYDLQVQHVVLLAAAKGFCVFFLSCLRGIEAPIANLPTDLTTSADVQAALAFILYIHVNGFEKIPHQERHQDLQSERKEGIDKDERNDNFRCSRSQIEEQEKREQKFSQWDSRLTMNEVDVGFRKMIMEAAEDGFLKSIPSGFIPPVFLLGYSMGSCIGSLDRASGITGRLCKNTMLKMYKSKQWLEPSISYMNKGLDPGLVALSQMTSTLREIDMLTHLSICLTPASPLACSRVYYALTTCLPHMLLAPLPLLCLHALDDPIVEPLGVCRAAATVPKYNSNCTYAVVVDAPSNLPNSHLYKVDCPPTVPQLS</sequence>
<reference evidence="3 4" key="1">
    <citation type="journal article" date="2016" name="BMC Genomics">
        <title>Comparative genomics reveals Cyclospora cayetanensis possesses coccidia-like metabolism and invasion components but unique surface antigens.</title>
        <authorList>
            <person name="Liu S."/>
            <person name="Wang L."/>
            <person name="Zheng H."/>
            <person name="Xu Z."/>
            <person name="Roellig D.M."/>
            <person name="Li N."/>
            <person name="Frace M.A."/>
            <person name="Tang K."/>
            <person name="Arrowood M.J."/>
            <person name="Moss D.M."/>
            <person name="Zhang L."/>
            <person name="Feng Y."/>
            <person name="Xiao L."/>
        </authorList>
    </citation>
    <scope>NUCLEOTIDE SEQUENCE [LARGE SCALE GENOMIC DNA]</scope>
    <source>
        <strain evidence="3 4">CHN_HEN01</strain>
    </source>
</reference>
<organism evidence="3 4">
    <name type="scientific">Cyclospora cayetanensis</name>
    <dbReference type="NCBI Taxonomy" id="88456"/>
    <lineage>
        <taxon>Eukaryota</taxon>
        <taxon>Sar</taxon>
        <taxon>Alveolata</taxon>
        <taxon>Apicomplexa</taxon>
        <taxon>Conoidasida</taxon>
        <taxon>Coccidia</taxon>
        <taxon>Eucoccidiorida</taxon>
        <taxon>Eimeriorina</taxon>
        <taxon>Eimeriidae</taxon>
        <taxon>Cyclospora</taxon>
    </lineage>
</organism>
<feature type="transmembrane region" description="Helical" evidence="2">
    <location>
        <begin position="62"/>
        <end position="88"/>
    </location>
</feature>
<gene>
    <name evidence="3" type="ORF">cyc_07246</name>
</gene>
<dbReference type="EMBL" id="JROU02000682">
    <property type="protein sequence ID" value="OEH78584.1"/>
    <property type="molecule type" value="Genomic_DNA"/>
</dbReference>
<evidence type="ECO:0000256" key="1">
    <source>
        <dbReference type="SAM" id="MobiDB-lite"/>
    </source>
</evidence>
<accession>A0A1D3D560</accession>
<dbReference type="AlphaFoldDB" id="A0A1D3D560"/>
<keyword evidence="2" id="KW-0472">Membrane</keyword>
<dbReference type="VEuPathDB" id="ToxoDB:cyc_07246"/>
<feature type="region of interest" description="Disordered" evidence="1">
    <location>
        <begin position="481"/>
        <end position="518"/>
    </location>
</feature>
<protein>
    <submittedName>
        <fullName evidence="3">Uncharacterized protein</fullName>
    </submittedName>
</protein>
<evidence type="ECO:0000313" key="3">
    <source>
        <dbReference type="EMBL" id="OEH78584.1"/>
    </source>
</evidence>
<proteinExistence type="predicted"/>
<keyword evidence="2" id="KW-0812">Transmembrane</keyword>
<keyword evidence="2" id="KW-1133">Transmembrane helix</keyword>